<gene>
    <name evidence="2" type="ORF">DFH07DRAFT_1060607</name>
</gene>
<keyword evidence="3" id="KW-1185">Reference proteome</keyword>
<name>A0AAD7J529_9AGAR</name>
<evidence type="ECO:0000313" key="2">
    <source>
        <dbReference type="EMBL" id="KAJ7757330.1"/>
    </source>
</evidence>
<proteinExistence type="predicted"/>
<reference evidence="2" key="1">
    <citation type="submission" date="2023-03" db="EMBL/GenBank/DDBJ databases">
        <title>Massive genome expansion in bonnet fungi (Mycena s.s.) driven by repeated elements and novel gene families across ecological guilds.</title>
        <authorList>
            <consortium name="Lawrence Berkeley National Laboratory"/>
            <person name="Harder C.B."/>
            <person name="Miyauchi S."/>
            <person name="Viragh M."/>
            <person name="Kuo A."/>
            <person name="Thoen E."/>
            <person name="Andreopoulos B."/>
            <person name="Lu D."/>
            <person name="Skrede I."/>
            <person name="Drula E."/>
            <person name="Henrissat B."/>
            <person name="Morin E."/>
            <person name="Kohler A."/>
            <person name="Barry K."/>
            <person name="LaButti K."/>
            <person name="Morin E."/>
            <person name="Salamov A."/>
            <person name="Lipzen A."/>
            <person name="Mereny Z."/>
            <person name="Hegedus B."/>
            <person name="Baldrian P."/>
            <person name="Stursova M."/>
            <person name="Weitz H."/>
            <person name="Taylor A."/>
            <person name="Grigoriev I.V."/>
            <person name="Nagy L.G."/>
            <person name="Martin F."/>
            <person name="Kauserud H."/>
        </authorList>
    </citation>
    <scope>NUCLEOTIDE SEQUENCE</scope>
    <source>
        <strain evidence="2">CBHHK188m</strain>
    </source>
</reference>
<accession>A0AAD7J529</accession>
<protein>
    <submittedName>
        <fullName evidence="2">Uncharacterized protein</fullName>
    </submittedName>
</protein>
<comment type="caution">
    <text evidence="2">The sequence shown here is derived from an EMBL/GenBank/DDBJ whole genome shotgun (WGS) entry which is preliminary data.</text>
</comment>
<evidence type="ECO:0000313" key="3">
    <source>
        <dbReference type="Proteomes" id="UP001215280"/>
    </source>
</evidence>
<organism evidence="2 3">
    <name type="scientific">Mycena maculata</name>
    <dbReference type="NCBI Taxonomy" id="230809"/>
    <lineage>
        <taxon>Eukaryota</taxon>
        <taxon>Fungi</taxon>
        <taxon>Dikarya</taxon>
        <taxon>Basidiomycota</taxon>
        <taxon>Agaricomycotina</taxon>
        <taxon>Agaricomycetes</taxon>
        <taxon>Agaricomycetidae</taxon>
        <taxon>Agaricales</taxon>
        <taxon>Marasmiineae</taxon>
        <taxon>Mycenaceae</taxon>
        <taxon>Mycena</taxon>
    </lineage>
</organism>
<dbReference type="Proteomes" id="UP001215280">
    <property type="component" value="Unassembled WGS sequence"/>
</dbReference>
<sequence>MRLRAAIQLRSDCDPYLGPLTLASTVSSSSTSTSSTVSVVSSPTQSSLASSPSSTPKEYSAQTPATLLHELVLDTELNAQAPAETTDHRRIVAACAIPQHLTVLGGGGGEGGGLFTFAQLLGMKGQEGAALCPALKTPGPQRTMPADLVEGLCVWAPSPEARCLLLNSELQIPRPPIPPFPALHHFDTTSQLLPPCFIASAPSAGALKALVCRVFPVQLLDLADSLNSPKMLPIQGVWR</sequence>
<feature type="region of interest" description="Disordered" evidence="1">
    <location>
        <begin position="25"/>
        <end position="61"/>
    </location>
</feature>
<feature type="compositionally biased region" description="Low complexity" evidence="1">
    <location>
        <begin position="25"/>
        <end position="56"/>
    </location>
</feature>
<evidence type="ECO:0000256" key="1">
    <source>
        <dbReference type="SAM" id="MobiDB-lite"/>
    </source>
</evidence>
<dbReference type="AlphaFoldDB" id="A0AAD7J529"/>
<dbReference type="EMBL" id="JARJLG010000058">
    <property type="protein sequence ID" value="KAJ7757330.1"/>
    <property type="molecule type" value="Genomic_DNA"/>
</dbReference>